<comment type="caution">
    <text evidence="2">The sequence shown here is derived from an EMBL/GenBank/DDBJ whole genome shotgun (WGS) entry which is preliminary data.</text>
</comment>
<dbReference type="STRING" id="1297569.MESS2_1340021"/>
<dbReference type="EMBL" id="CAUM01000040">
    <property type="protein sequence ID" value="CCV04618.1"/>
    <property type="molecule type" value="Genomic_DNA"/>
</dbReference>
<dbReference type="RefSeq" id="WP_008873593.1">
    <property type="nucleotide sequence ID" value="NZ_CAUM01000040.1"/>
</dbReference>
<dbReference type="GO" id="GO:0015035">
    <property type="term" value="F:protein-disulfide reductase activity"/>
    <property type="evidence" value="ECO:0007669"/>
    <property type="project" value="TreeGrafter"/>
</dbReference>
<dbReference type="eggNOG" id="COG3118">
    <property type="taxonomic scope" value="Bacteria"/>
</dbReference>
<name>M5EKF0_9HYPH</name>
<dbReference type="PANTHER" id="PTHR45663:SF11">
    <property type="entry name" value="GEO12009P1"/>
    <property type="match status" value="1"/>
</dbReference>
<evidence type="ECO:0000313" key="3">
    <source>
        <dbReference type="Proteomes" id="UP000012062"/>
    </source>
</evidence>
<dbReference type="PANTHER" id="PTHR45663">
    <property type="entry name" value="GEO12009P1"/>
    <property type="match status" value="1"/>
</dbReference>
<accession>M5EKF0</accession>
<dbReference type="InterPro" id="IPR036249">
    <property type="entry name" value="Thioredoxin-like_sf"/>
</dbReference>
<reference evidence="2 3" key="1">
    <citation type="submission" date="2013-02" db="EMBL/GenBank/DDBJ databases">
        <authorList>
            <person name="Genoscope - CEA"/>
        </authorList>
    </citation>
    <scope>NUCLEOTIDE SEQUENCE [LARGE SCALE GENOMIC DNA]</scope>
    <source>
        <strain evidence="2 3">STM 2683</strain>
    </source>
</reference>
<dbReference type="Pfam" id="PF00085">
    <property type="entry name" value="Thioredoxin"/>
    <property type="match status" value="1"/>
</dbReference>
<evidence type="ECO:0000313" key="2">
    <source>
        <dbReference type="EMBL" id="CCV04618.1"/>
    </source>
</evidence>
<gene>
    <name evidence="2" type="ORF">MESS2_1340021</name>
</gene>
<dbReference type="GO" id="GO:0045454">
    <property type="term" value="P:cell redox homeostasis"/>
    <property type="evidence" value="ECO:0007669"/>
    <property type="project" value="TreeGrafter"/>
</dbReference>
<dbReference type="CDD" id="cd02947">
    <property type="entry name" value="TRX_family"/>
    <property type="match status" value="1"/>
</dbReference>
<proteinExistence type="predicted"/>
<dbReference type="GO" id="GO:0005829">
    <property type="term" value="C:cytosol"/>
    <property type="evidence" value="ECO:0007669"/>
    <property type="project" value="TreeGrafter"/>
</dbReference>
<dbReference type="InterPro" id="IPR013766">
    <property type="entry name" value="Thioredoxin_domain"/>
</dbReference>
<dbReference type="SUPFAM" id="SSF52833">
    <property type="entry name" value="Thioredoxin-like"/>
    <property type="match status" value="1"/>
</dbReference>
<keyword evidence="3" id="KW-1185">Reference proteome</keyword>
<evidence type="ECO:0000259" key="1">
    <source>
        <dbReference type="Pfam" id="PF00085"/>
    </source>
</evidence>
<organism evidence="2 3">
    <name type="scientific">Mesorhizobium metallidurans STM 2683</name>
    <dbReference type="NCBI Taxonomy" id="1297569"/>
    <lineage>
        <taxon>Bacteria</taxon>
        <taxon>Pseudomonadati</taxon>
        <taxon>Pseudomonadota</taxon>
        <taxon>Alphaproteobacteria</taxon>
        <taxon>Hyphomicrobiales</taxon>
        <taxon>Phyllobacteriaceae</taxon>
        <taxon>Mesorhizobium</taxon>
    </lineage>
</organism>
<dbReference type="AlphaFoldDB" id="M5EKF0"/>
<dbReference type="Gene3D" id="3.40.30.10">
    <property type="entry name" value="Glutaredoxin"/>
    <property type="match status" value="1"/>
</dbReference>
<sequence>MRRGQPPAAGTHRRDAKCGNFGSKLFSGHPDVDAQIFDHQIKRSSVPAVEVRARWCDPRTMTVPACQAAANELETGVRMIKLNSDNEQAVAARPGIRGIPTLFRGGRGVPRTSGAMTTGQIVRWVRNHLPMAAT</sequence>
<dbReference type="Proteomes" id="UP000012062">
    <property type="component" value="Unassembled WGS sequence"/>
</dbReference>
<protein>
    <submittedName>
        <fullName evidence="2">Thioredoxin</fullName>
    </submittedName>
</protein>
<feature type="domain" description="Thioredoxin" evidence="1">
    <location>
        <begin position="34"/>
        <end position="126"/>
    </location>
</feature>